<feature type="region of interest" description="Disordered" evidence="1">
    <location>
        <begin position="1"/>
        <end position="24"/>
    </location>
</feature>
<evidence type="ECO:0000313" key="3">
    <source>
        <dbReference type="Proteomes" id="UP000296049"/>
    </source>
</evidence>
<accession>R0LVM3</accession>
<feature type="region of interest" description="Disordered" evidence="1">
    <location>
        <begin position="519"/>
        <end position="635"/>
    </location>
</feature>
<feature type="compositionally biased region" description="Polar residues" evidence="1">
    <location>
        <begin position="342"/>
        <end position="351"/>
    </location>
</feature>
<feature type="region of interest" description="Disordered" evidence="1">
    <location>
        <begin position="325"/>
        <end position="354"/>
    </location>
</feature>
<gene>
    <name evidence="2" type="ORF">Anapl_01170</name>
</gene>
<feature type="region of interest" description="Disordered" evidence="1">
    <location>
        <begin position="437"/>
        <end position="459"/>
    </location>
</feature>
<protein>
    <submittedName>
        <fullName evidence="2">Uncharacterized protein</fullName>
    </submittedName>
</protein>
<name>R0LVM3_ANAPL</name>
<feature type="compositionally biased region" description="Basic and acidic residues" evidence="1">
    <location>
        <begin position="625"/>
        <end position="635"/>
    </location>
</feature>
<feature type="compositionally biased region" description="Polar residues" evidence="1">
    <location>
        <begin position="387"/>
        <end position="397"/>
    </location>
</feature>
<feature type="region of interest" description="Disordered" evidence="1">
    <location>
        <begin position="404"/>
        <end position="423"/>
    </location>
</feature>
<keyword evidence="3" id="KW-1185">Reference proteome</keyword>
<proteinExistence type="predicted"/>
<sequence>MPAGTSRHRHGAKGQPTDSWHLARPGGVFQHPSTGASRVVAGLGHAWSANHELTAVGTVLGDKRHCAAGKLKQTKKQRHKNPNKTMLGYVICQAARTDQRRCDGTRPGHFADALPRCPHGGEAQQGWGVGTGAEQLSEKAVSAGEQARQPCKRCTRYLGKAPFLISPLSNSHLLPQTGIRFLQEQKPRAQKHILKVPVNLPSRSSLPPLEGSVGLHTHKTDILPPDTAPCKPIGSEDEGEEKKPSSGTPASIAWGAASVPGTAQAAALATWHGAWHQGDPAGNQCFLSSGLTRACFEGAVIRYLAISRDLLRGLRQGKSQRLCLKRRIHQNKDRSSGDTESDSWGQKMNTSHLHREKATDNLKATAIFSDLQLGADTPDVDRKKRSQPQTAFYSPACSQQAWGTSRVGVQTRRHEATTRTTEPTATWKARFETTAAVTPSPVQGAEQGNMSKNPSEPRIRRPGVLLTLYSDRTTHTAVCLSVSAPLLEKQPRHPLTGLPARLLQLNRVIVLRRAGEERAALATSDGRSGKNSTATDQLRRPAPAHVSLHPLNNGEDPGPLSLGDNTRSEGSSFAERKEGALPPPGRSTIAFSFHSSPGEEIRPWDFISVSTAEPHSPPPPQLKQTDAHDGQPGRS</sequence>
<evidence type="ECO:0000313" key="2">
    <source>
        <dbReference type="EMBL" id="EOB05815.1"/>
    </source>
</evidence>
<dbReference type="AlphaFoldDB" id="R0LVM3"/>
<feature type="compositionally biased region" description="Basic residues" evidence="1">
    <location>
        <begin position="1"/>
        <end position="12"/>
    </location>
</feature>
<feature type="region of interest" description="Disordered" evidence="1">
    <location>
        <begin position="376"/>
        <end position="397"/>
    </location>
</feature>
<evidence type="ECO:0000256" key="1">
    <source>
        <dbReference type="SAM" id="MobiDB-lite"/>
    </source>
</evidence>
<feature type="compositionally biased region" description="Polar residues" evidence="1">
    <location>
        <begin position="525"/>
        <end position="536"/>
    </location>
</feature>
<reference evidence="3" key="1">
    <citation type="journal article" date="2013" name="Nat. Genet.">
        <title>The duck genome and transcriptome provide insight into an avian influenza virus reservoir species.</title>
        <authorList>
            <person name="Huang Y."/>
            <person name="Li Y."/>
            <person name="Burt D.W."/>
            <person name="Chen H."/>
            <person name="Zhang Y."/>
            <person name="Qian W."/>
            <person name="Kim H."/>
            <person name="Gan S."/>
            <person name="Zhao Y."/>
            <person name="Li J."/>
            <person name="Yi K."/>
            <person name="Feng H."/>
            <person name="Zhu P."/>
            <person name="Li B."/>
            <person name="Liu Q."/>
            <person name="Fairley S."/>
            <person name="Magor K.E."/>
            <person name="Du Z."/>
            <person name="Hu X."/>
            <person name="Goodman L."/>
            <person name="Tafer H."/>
            <person name="Vignal A."/>
            <person name="Lee T."/>
            <person name="Kim K.W."/>
            <person name="Sheng Z."/>
            <person name="An Y."/>
            <person name="Searle S."/>
            <person name="Herrero J."/>
            <person name="Groenen M.A."/>
            <person name="Crooijmans R.P."/>
            <person name="Faraut T."/>
            <person name="Cai Q."/>
            <person name="Webster R.G."/>
            <person name="Aldridge J.R."/>
            <person name="Warren W.C."/>
            <person name="Bartschat S."/>
            <person name="Kehr S."/>
            <person name="Marz M."/>
            <person name="Stadler P.F."/>
            <person name="Smith J."/>
            <person name="Kraus R.H."/>
            <person name="Zhao Y."/>
            <person name="Ren L."/>
            <person name="Fei J."/>
            <person name="Morisson M."/>
            <person name="Kaiser P."/>
            <person name="Griffin D.K."/>
            <person name="Rao M."/>
            <person name="Pitel F."/>
            <person name="Wang J."/>
            <person name="Li N."/>
        </authorList>
    </citation>
    <scope>NUCLEOTIDE SEQUENCE [LARGE SCALE GENOMIC DNA]</scope>
</reference>
<feature type="compositionally biased region" description="Polar residues" evidence="1">
    <location>
        <begin position="437"/>
        <end position="454"/>
    </location>
</feature>
<organism evidence="2 3">
    <name type="scientific">Anas platyrhynchos</name>
    <name type="common">Mallard</name>
    <name type="synonym">Anas boschas</name>
    <dbReference type="NCBI Taxonomy" id="8839"/>
    <lineage>
        <taxon>Eukaryota</taxon>
        <taxon>Metazoa</taxon>
        <taxon>Chordata</taxon>
        <taxon>Craniata</taxon>
        <taxon>Vertebrata</taxon>
        <taxon>Euteleostomi</taxon>
        <taxon>Archelosauria</taxon>
        <taxon>Archosauria</taxon>
        <taxon>Dinosauria</taxon>
        <taxon>Saurischia</taxon>
        <taxon>Theropoda</taxon>
        <taxon>Coelurosauria</taxon>
        <taxon>Aves</taxon>
        <taxon>Neognathae</taxon>
        <taxon>Galloanserae</taxon>
        <taxon>Anseriformes</taxon>
        <taxon>Anatidae</taxon>
        <taxon>Anatinae</taxon>
        <taxon>Anas</taxon>
    </lineage>
</organism>
<dbReference type="EMBL" id="KB742659">
    <property type="protein sequence ID" value="EOB05815.1"/>
    <property type="molecule type" value="Genomic_DNA"/>
</dbReference>
<feature type="region of interest" description="Disordered" evidence="1">
    <location>
        <begin position="205"/>
        <end position="253"/>
    </location>
</feature>
<dbReference type="Proteomes" id="UP000296049">
    <property type="component" value="Unassembled WGS sequence"/>
</dbReference>